<gene>
    <name evidence="8" type="ORF">LNINA_LOCUS14669</name>
</gene>
<comment type="similarity">
    <text evidence="2">Belongs to the mitochondrion-specific ribosomal protein mL41 family.</text>
</comment>
<keyword evidence="5" id="KW-0496">Mitochondrion</keyword>
<comment type="caution">
    <text evidence="8">The sequence shown here is derived from an EMBL/GenBank/DDBJ whole genome shotgun (WGS) entry which is preliminary data.</text>
</comment>
<proteinExistence type="inferred from homology"/>
<dbReference type="Pfam" id="PF09809">
    <property type="entry name" value="MRP-L27"/>
    <property type="match status" value="1"/>
</dbReference>
<dbReference type="EMBL" id="CAVLEF010000280">
    <property type="protein sequence ID" value="CAK1555884.1"/>
    <property type="molecule type" value="Genomic_DNA"/>
</dbReference>
<protein>
    <recommendedName>
        <fullName evidence="10">39S ribosomal protein L41, mitochondrial</fullName>
    </recommendedName>
</protein>
<dbReference type="Proteomes" id="UP001497472">
    <property type="component" value="Unassembled WGS sequence"/>
</dbReference>
<dbReference type="GO" id="GO:0005762">
    <property type="term" value="C:mitochondrial large ribosomal subunit"/>
    <property type="evidence" value="ECO:0007669"/>
    <property type="project" value="InterPro"/>
</dbReference>
<keyword evidence="9" id="KW-1185">Reference proteome</keyword>
<evidence type="ECO:0000313" key="8">
    <source>
        <dbReference type="EMBL" id="CAK1555884.1"/>
    </source>
</evidence>
<evidence type="ECO:0000256" key="5">
    <source>
        <dbReference type="ARBA" id="ARBA00023128"/>
    </source>
</evidence>
<keyword evidence="4" id="KW-0689">Ribosomal protein</keyword>
<dbReference type="PANTHER" id="PTHR21338:SF0">
    <property type="entry name" value="LARGE RIBOSOMAL SUBUNIT PROTEIN ML41"/>
    <property type="match status" value="1"/>
</dbReference>
<comment type="subcellular location">
    <subcellularLocation>
        <location evidence="1">Mitochondrion</location>
    </subcellularLocation>
</comment>
<keyword evidence="6" id="KW-0687">Ribonucleoprotein</keyword>
<feature type="region of interest" description="Disordered" evidence="7">
    <location>
        <begin position="135"/>
        <end position="164"/>
    </location>
</feature>
<name>A0AAV1K286_9NEOP</name>
<evidence type="ECO:0000256" key="7">
    <source>
        <dbReference type="SAM" id="MobiDB-lite"/>
    </source>
</evidence>
<evidence type="ECO:0000256" key="6">
    <source>
        <dbReference type="ARBA" id="ARBA00023274"/>
    </source>
</evidence>
<evidence type="ECO:0000256" key="3">
    <source>
        <dbReference type="ARBA" id="ARBA00022946"/>
    </source>
</evidence>
<evidence type="ECO:0000256" key="1">
    <source>
        <dbReference type="ARBA" id="ARBA00004173"/>
    </source>
</evidence>
<dbReference type="AlphaFoldDB" id="A0AAV1K286"/>
<evidence type="ECO:0000256" key="2">
    <source>
        <dbReference type="ARBA" id="ARBA00010152"/>
    </source>
</evidence>
<sequence>MNKSKIAPLINLVCKRNITLTTPREGKRNFRKFVIPNKRGSRIHKIQQTGPNHELPIDKRGVRDIGYMLNGKFVQVPEMIPELIVPDLSNCTLKPYVSYKTEDVVQSEFSSQQLFDAVYSKKIVLDFKQGKLDESGLPLQPSEEEKLQPKEAIAQAKRTGSDIF</sequence>
<dbReference type="InterPro" id="IPR019189">
    <property type="entry name" value="Ribosomal_mL41"/>
</dbReference>
<dbReference type="GO" id="GO:0006412">
    <property type="term" value="P:translation"/>
    <property type="evidence" value="ECO:0007669"/>
    <property type="project" value="TreeGrafter"/>
</dbReference>
<organism evidence="8 9">
    <name type="scientific">Leptosia nina</name>
    <dbReference type="NCBI Taxonomy" id="320188"/>
    <lineage>
        <taxon>Eukaryota</taxon>
        <taxon>Metazoa</taxon>
        <taxon>Ecdysozoa</taxon>
        <taxon>Arthropoda</taxon>
        <taxon>Hexapoda</taxon>
        <taxon>Insecta</taxon>
        <taxon>Pterygota</taxon>
        <taxon>Neoptera</taxon>
        <taxon>Endopterygota</taxon>
        <taxon>Lepidoptera</taxon>
        <taxon>Glossata</taxon>
        <taxon>Ditrysia</taxon>
        <taxon>Papilionoidea</taxon>
        <taxon>Pieridae</taxon>
        <taxon>Pierinae</taxon>
        <taxon>Leptosia</taxon>
    </lineage>
</organism>
<dbReference type="PANTHER" id="PTHR21338">
    <property type="entry name" value="MITOCHONDRIAL RIBOSOMAL PROTEIN L41"/>
    <property type="match status" value="1"/>
</dbReference>
<evidence type="ECO:0000313" key="9">
    <source>
        <dbReference type="Proteomes" id="UP001497472"/>
    </source>
</evidence>
<evidence type="ECO:0008006" key="10">
    <source>
        <dbReference type="Google" id="ProtNLM"/>
    </source>
</evidence>
<accession>A0AAV1K286</accession>
<evidence type="ECO:0000256" key="4">
    <source>
        <dbReference type="ARBA" id="ARBA00022980"/>
    </source>
</evidence>
<keyword evidence="3" id="KW-0809">Transit peptide</keyword>
<reference evidence="8 9" key="1">
    <citation type="submission" date="2023-11" db="EMBL/GenBank/DDBJ databases">
        <authorList>
            <person name="Okamura Y."/>
        </authorList>
    </citation>
    <scope>NUCLEOTIDE SEQUENCE [LARGE SCALE GENOMIC DNA]</scope>
</reference>
<dbReference type="GO" id="GO:0003735">
    <property type="term" value="F:structural constituent of ribosome"/>
    <property type="evidence" value="ECO:0007669"/>
    <property type="project" value="InterPro"/>
</dbReference>